<evidence type="ECO:0000313" key="4">
    <source>
        <dbReference type="EMBL" id="AAP77577.1"/>
    </source>
</evidence>
<dbReference type="OrthoDB" id="5372349at2"/>
<keyword evidence="5" id="KW-1185">Reference proteome</keyword>
<keyword evidence="1" id="KW-0328">Glycosyltransferase</keyword>
<dbReference type="InterPro" id="IPR029044">
    <property type="entry name" value="Nucleotide-diphossugar_trans"/>
</dbReference>
<dbReference type="RefSeq" id="WP_011115820.1">
    <property type="nucleotide sequence ID" value="NC_004917.1"/>
</dbReference>
<feature type="domain" description="Glycosyltransferase 2-like" evidence="3">
    <location>
        <begin position="10"/>
        <end position="147"/>
    </location>
</feature>
<dbReference type="HOGENOM" id="CLU_025996_25_1_7"/>
<evidence type="ECO:0000256" key="1">
    <source>
        <dbReference type="ARBA" id="ARBA00022676"/>
    </source>
</evidence>
<evidence type="ECO:0000259" key="3">
    <source>
        <dbReference type="Pfam" id="PF00535"/>
    </source>
</evidence>
<dbReference type="STRING" id="235279.HH_0980"/>
<protein>
    <recommendedName>
        <fullName evidence="3">Glycosyltransferase 2-like domain-containing protein</fullName>
    </recommendedName>
</protein>
<dbReference type="GO" id="GO:0016758">
    <property type="term" value="F:hexosyltransferase activity"/>
    <property type="evidence" value="ECO:0007669"/>
    <property type="project" value="UniProtKB-ARBA"/>
</dbReference>
<dbReference type="eggNOG" id="COG1216">
    <property type="taxonomic scope" value="Bacteria"/>
</dbReference>
<gene>
    <name evidence="4" type="ordered locus">HH_0980</name>
</gene>
<dbReference type="InterPro" id="IPR001173">
    <property type="entry name" value="Glyco_trans_2-like"/>
</dbReference>
<dbReference type="PANTHER" id="PTHR22916">
    <property type="entry name" value="GLYCOSYLTRANSFERASE"/>
    <property type="match status" value="1"/>
</dbReference>
<dbReference type="CDD" id="cd00761">
    <property type="entry name" value="Glyco_tranf_GTA_type"/>
    <property type="match status" value="1"/>
</dbReference>
<sequence length="251" mass="28901">MANEQIMFYIIVPIFNVERYLRKCLDSLLSQSYTQWKAILVNDGSTDSSGEIAQEYANKDARFVTLNQENQGQSMARNAGLEYVKNLIISTNPPPQQYLNYIRFLDSDDYLQSYALEHSYHILTQYDVDVLMYSIYIAREPTTYTQVEFDWQVFPSHIEGLYTPTDLILSLGGYAMITSAGSFVSKASLIFENNITFIPHIIYEDIAFCTKSVSKCKNIYISHEQVYNYTLVPSSIMNSFVTRDNADKNYL</sequence>
<keyword evidence="2" id="KW-0808">Transferase</keyword>
<accession>Q7VHI7</accession>
<dbReference type="AlphaFoldDB" id="Q7VHI7"/>
<organism evidence="4 5">
    <name type="scientific">Helicobacter hepaticus (strain ATCC 51449 / 3B1)</name>
    <dbReference type="NCBI Taxonomy" id="235279"/>
    <lineage>
        <taxon>Bacteria</taxon>
        <taxon>Pseudomonadati</taxon>
        <taxon>Campylobacterota</taxon>
        <taxon>Epsilonproteobacteria</taxon>
        <taxon>Campylobacterales</taxon>
        <taxon>Helicobacteraceae</taxon>
        <taxon>Helicobacter</taxon>
    </lineage>
</organism>
<name>Q7VHI7_HELHP</name>
<evidence type="ECO:0000313" key="5">
    <source>
        <dbReference type="Proteomes" id="UP000002495"/>
    </source>
</evidence>
<dbReference type="KEGG" id="hhe:HH_0980"/>
<evidence type="ECO:0000256" key="2">
    <source>
        <dbReference type="ARBA" id="ARBA00022679"/>
    </source>
</evidence>
<dbReference type="Pfam" id="PF00535">
    <property type="entry name" value="Glycos_transf_2"/>
    <property type="match status" value="1"/>
</dbReference>
<dbReference type="CAZy" id="GT2">
    <property type="family name" value="Glycosyltransferase Family 2"/>
</dbReference>
<proteinExistence type="predicted"/>
<dbReference type="SUPFAM" id="SSF53448">
    <property type="entry name" value="Nucleotide-diphospho-sugar transferases"/>
    <property type="match status" value="1"/>
</dbReference>
<reference evidence="4 5" key="1">
    <citation type="journal article" date="2003" name="Proc. Natl. Acad. Sci. U.S.A.">
        <title>The complete genome sequence of the carcinogenic bacterium Helicobacter hepaticus.</title>
        <authorList>
            <person name="Suerbaum S."/>
            <person name="Josenhans C."/>
            <person name="Sterzenbach T."/>
            <person name="Drescher B."/>
            <person name="Brandt P."/>
            <person name="Bell M."/>
            <person name="Droege M."/>
            <person name="Fartmann B."/>
            <person name="Fischer H.-P."/>
            <person name="Ge Z."/>
            <person name="Hoerster A."/>
            <person name="Holland R."/>
            <person name="Klein K."/>
            <person name="Koenig J."/>
            <person name="Macko L."/>
            <person name="Mendz G.L."/>
            <person name="Nyakatura G."/>
            <person name="Schauer D.B."/>
            <person name="Shen Z."/>
            <person name="Weber J."/>
            <person name="Frosch M."/>
            <person name="Fox J.G."/>
        </authorList>
    </citation>
    <scope>NUCLEOTIDE SEQUENCE [LARGE SCALE GENOMIC DNA]</scope>
    <source>
        <strain evidence="5">ATCC 51449 / 3B1</strain>
    </source>
</reference>
<dbReference type="Proteomes" id="UP000002495">
    <property type="component" value="Chromosome"/>
</dbReference>
<dbReference type="EMBL" id="AE017125">
    <property type="protein sequence ID" value="AAP77577.1"/>
    <property type="molecule type" value="Genomic_DNA"/>
</dbReference>
<dbReference type="PANTHER" id="PTHR22916:SF51">
    <property type="entry name" value="GLYCOSYLTRANSFERASE EPSH-RELATED"/>
    <property type="match status" value="1"/>
</dbReference>
<dbReference type="Gene3D" id="3.90.550.10">
    <property type="entry name" value="Spore Coat Polysaccharide Biosynthesis Protein SpsA, Chain A"/>
    <property type="match status" value="1"/>
</dbReference>